<dbReference type="CDD" id="cd12797">
    <property type="entry name" value="M23_peptidase"/>
    <property type="match status" value="1"/>
</dbReference>
<feature type="region of interest" description="Disordered" evidence="1">
    <location>
        <begin position="1"/>
        <end position="43"/>
    </location>
</feature>
<dbReference type="eggNOG" id="COG0739">
    <property type="taxonomic scope" value="Bacteria"/>
</dbReference>
<dbReference type="EMBL" id="CP003653">
    <property type="protein sequence ID" value="AFZ37419.1"/>
    <property type="molecule type" value="Genomic_DNA"/>
</dbReference>
<evidence type="ECO:0000259" key="2">
    <source>
        <dbReference type="PROSITE" id="PS51782"/>
    </source>
</evidence>
<dbReference type="AlphaFoldDB" id="K9XZF3"/>
<dbReference type="InterPro" id="IPR016047">
    <property type="entry name" value="M23ase_b-sheet_dom"/>
</dbReference>
<dbReference type="Gene3D" id="3.10.350.10">
    <property type="entry name" value="LysM domain"/>
    <property type="match status" value="1"/>
</dbReference>
<dbReference type="OrthoDB" id="507840at2"/>
<dbReference type="HOGENOM" id="CLU_516689_0_0_3"/>
<dbReference type="InterPro" id="IPR036779">
    <property type="entry name" value="LysM_dom_sf"/>
</dbReference>
<feature type="compositionally biased region" description="Polar residues" evidence="1">
    <location>
        <begin position="1"/>
        <end position="15"/>
    </location>
</feature>
<dbReference type="PANTHER" id="PTHR21666">
    <property type="entry name" value="PEPTIDASE-RELATED"/>
    <property type="match status" value="1"/>
</dbReference>
<feature type="compositionally biased region" description="Polar residues" evidence="1">
    <location>
        <begin position="290"/>
        <end position="306"/>
    </location>
</feature>
<sequence>MQQNCPFASNLSISEASHPEPINQEPHWRTPVPSDGTVERPSTCDRKNTYSAAMFSLLFSLSTTGMFLMYHQQKAQAAVEPFVSDRFLSSSREPIFLTQNIPNLITVQPISSAQIFLNTQIVELPKLDSEVLLPNQSAISSLPLSSTVASPQQPTLLNKLKQKQLGLLNAEQTIQIADIPSANSSDFRPNAQIQPQTTVVILSNLDQSPHSVPQLPSLSVEKDLAKQIYTVKPGDTLFKIASLFNTSSEELIQTNQLSNPNLLAVNQQLIIPKPQVSNTDEVEASSAVRRQSTFENNSSLQSPTNLSASQSVPVASVASTKTNDLPVTQDPYIARLRADLDQLREQYQTQTRNTQTNLISTAATNVNKYNQNLTIQIGATINPDLPPLSSPEEYLPNSPAQFEGYLWPAQGTLTSGYGWRWGRMHQGIDIAGPIGTPIMAAATGEVVSAGWNSGGYGNLVKLKHPDGSVTLYAHNNKILVSSGQQVEQGQLIAEMGSTGFSTGPHLHFEIRPNGETAVNPIAFLPTK</sequence>
<protein>
    <submittedName>
        <fullName evidence="3">Peptidase M23</fullName>
    </submittedName>
</protein>
<dbReference type="GO" id="GO:0004222">
    <property type="term" value="F:metalloendopeptidase activity"/>
    <property type="evidence" value="ECO:0007669"/>
    <property type="project" value="TreeGrafter"/>
</dbReference>
<dbReference type="PANTHER" id="PTHR21666:SF270">
    <property type="entry name" value="MUREIN HYDROLASE ACTIVATOR ENVC"/>
    <property type="match status" value="1"/>
</dbReference>
<gene>
    <name evidence="3" type="ordered locus">Sta7437_3937</name>
</gene>
<reference evidence="4" key="1">
    <citation type="journal article" date="2013" name="Proc. Natl. Acad. Sci. U.S.A.">
        <title>Improving the coverage of the cyanobacterial phylum using diversity-driven genome sequencing.</title>
        <authorList>
            <person name="Shih P.M."/>
            <person name="Wu D."/>
            <person name="Latifi A."/>
            <person name="Axen S.D."/>
            <person name="Fewer D.P."/>
            <person name="Talla E."/>
            <person name="Calteau A."/>
            <person name="Cai F."/>
            <person name="Tandeau de Marsac N."/>
            <person name="Rippka R."/>
            <person name="Herdman M."/>
            <person name="Sivonen K."/>
            <person name="Coursin T."/>
            <person name="Laurent T."/>
            <person name="Goodwin L."/>
            <person name="Nolan M."/>
            <person name="Davenport K.W."/>
            <person name="Han C.S."/>
            <person name="Rubin E.M."/>
            <person name="Eisen J.A."/>
            <person name="Woyke T."/>
            <person name="Gugger M."/>
            <person name="Kerfeld C.A."/>
        </authorList>
    </citation>
    <scope>NUCLEOTIDE SEQUENCE [LARGE SCALE GENOMIC DNA]</scope>
    <source>
        <strain evidence="4">ATCC 29371 / PCC 7437</strain>
    </source>
</reference>
<dbReference type="Pfam" id="PF01476">
    <property type="entry name" value="LysM"/>
    <property type="match status" value="1"/>
</dbReference>
<dbReference type="PROSITE" id="PS51782">
    <property type="entry name" value="LYSM"/>
    <property type="match status" value="1"/>
</dbReference>
<evidence type="ECO:0000256" key="1">
    <source>
        <dbReference type="SAM" id="MobiDB-lite"/>
    </source>
</evidence>
<evidence type="ECO:0000313" key="4">
    <source>
        <dbReference type="Proteomes" id="UP000010473"/>
    </source>
</evidence>
<dbReference type="Gene3D" id="2.70.70.10">
    <property type="entry name" value="Glucose Permease (Domain IIA)"/>
    <property type="match status" value="1"/>
</dbReference>
<dbReference type="Proteomes" id="UP000010473">
    <property type="component" value="Chromosome"/>
</dbReference>
<name>K9XZF3_STAC7</name>
<feature type="region of interest" description="Disordered" evidence="1">
    <location>
        <begin position="290"/>
        <end position="311"/>
    </location>
</feature>
<dbReference type="STRING" id="111780.Sta7437_3937"/>
<dbReference type="KEGG" id="scs:Sta7437_3937"/>
<dbReference type="InterPro" id="IPR011055">
    <property type="entry name" value="Dup_hybrid_motif"/>
</dbReference>
<dbReference type="PATRIC" id="fig|111780.3.peg.4085"/>
<accession>K9XZF3</accession>
<dbReference type="InterPro" id="IPR050570">
    <property type="entry name" value="Cell_wall_metabolism_enzyme"/>
</dbReference>
<proteinExistence type="predicted"/>
<dbReference type="CDD" id="cd00118">
    <property type="entry name" value="LysM"/>
    <property type="match status" value="1"/>
</dbReference>
<feature type="domain" description="LysM" evidence="2">
    <location>
        <begin position="227"/>
        <end position="271"/>
    </location>
</feature>
<dbReference type="InterPro" id="IPR018392">
    <property type="entry name" value="LysM"/>
</dbReference>
<dbReference type="SUPFAM" id="SSF51261">
    <property type="entry name" value="Duplicated hybrid motif"/>
    <property type="match status" value="1"/>
</dbReference>
<dbReference type="Pfam" id="PF01551">
    <property type="entry name" value="Peptidase_M23"/>
    <property type="match status" value="1"/>
</dbReference>
<organism evidence="3 4">
    <name type="scientific">Stanieria cyanosphaera (strain ATCC 29371 / PCC 7437)</name>
    <dbReference type="NCBI Taxonomy" id="111780"/>
    <lineage>
        <taxon>Bacteria</taxon>
        <taxon>Bacillati</taxon>
        <taxon>Cyanobacteriota</taxon>
        <taxon>Cyanophyceae</taxon>
        <taxon>Pleurocapsales</taxon>
        <taxon>Dermocarpellaceae</taxon>
        <taxon>Stanieria</taxon>
    </lineage>
</organism>
<keyword evidence="4" id="KW-1185">Reference proteome</keyword>
<evidence type="ECO:0000313" key="3">
    <source>
        <dbReference type="EMBL" id="AFZ37419.1"/>
    </source>
</evidence>
<dbReference type="eggNOG" id="COG1388">
    <property type="taxonomic scope" value="Bacteria"/>
</dbReference>
<dbReference type="SMART" id="SM00257">
    <property type="entry name" value="LysM"/>
    <property type="match status" value="1"/>
</dbReference>
<dbReference type="SUPFAM" id="SSF54106">
    <property type="entry name" value="LysM domain"/>
    <property type="match status" value="1"/>
</dbReference>